<evidence type="ECO:0000313" key="2">
    <source>
        <dbReference type="Proteomes" id="UP000051913"/>
    </source>
</evidence>
<proteinExistence type="predicted"/>
<gene>
    <name evidence="1" type="ORF">CP49_15130</name>
</gene>
<protein>
    <submittedName>
        <fullName evidence="1">Uncharacterized protein</fullName>
    </submittedName>
</protein>
<reference evidence="1 2" key="1">
    <citation type="submission" date="2014-03" db="EMBL/GenBank/DDBJ databases">
        <title>Bradyrhizobium valentinum sp. nov., isolated from effective nodules of Lupinus mariae-josephae, a lupine endemic of basic-lime soils in Eastern Spain.</title>
        <authorList>
            <person name="Duran D."/>
            <person name="Rey L."/>
            <person name="Navarro A."/>
            <person name="Busquets A."/>
            <person name="Imperial J."/>
            <person name="Ruiz-Argueso T."/>
        </authorList>
    </citation>
    <scope>NUCLEOTIDE SEQUENCE [LARGE SCALE GENOMIC DNA]</scope>
    <source>
        <strain evidence="1 2">LmjM3</strain>
    </source>
</reference>
<dbReference type="EMBL" id="LLXX01000142">
    <property type="protein sequence ID" value="KRR03268.1"/>
    <property type="molecule type" value="Genomic_DNA"/>
</dbReference>
<dbReference type="AlphaFoldDB" id="A0A0R3L5S8"/>
<name>A0A0R3L5S8_9BRAD</name>
<keyword evidence="2" id="KW-1185">Reference proteome</keyword>
<organism evidence="1 2">
    <name type="scientific">Bradyrhizobium valentinum</name>
    <dbReference type="NCBI Taxonomy" id="1518501"/>
    <lineage>
        <taxon>Bacteria</taxon>
        <taxon>Pseudomonadati</taxon>
        <taxon>Pseudomonadota</taxon>
        <taxon>Alphaproteobacteria</taxon>
        <taxon>Hyphomicrobiales</taxon>
        <taxon>Nitrobacteraceae</taxon>
        <taxon>Bradyrhizobium</taxon>
    </lineage>
</organism>
<dbReference type="Proteomes" id="UP000051913">
    <property type="component" value="Unassembled WGS sequence"/>
</dbReference>
<comment type="caution">
    <text evidence="1">The sequence shown here is derived from an EMBL/GenBank/DDBJ whole genome shotgun (WGS) entry which is preliminary data.</text>
</comment>
<sequence>MHTSDQDVVLKALEDARRILSQHSGQGPLKDAKHTVERLLAVLNRVEVDQALDRMKRRRTLRIMPGGPSA</sequence>
<evidence type="ECO:0000313" key="1">
    <source>
        <dbReference type="EMBL" id="KRR03268.1"/>
    </source>
</evidence>
<accession>A0A0R3L5S8</accession>